<keyword evidence="2" id="KW-0238">DNA-binding</keyword>
<dbReference type="InterPro" id="IPR013762">
    <property type="entry name" value="Integrase-like_cat_sf"/>
</dbReference>
<gene>
    <name evidence="6" type="ORF">G0Q06_00730</name>
</gene>
<comment type="caution">
    <text evidence="6">The sequence shown here is derived from an EMBL/GenBank/DDBJ whole genome shotgun (WGS) entry which is preliminary data.</text>
</comment>
<dbReference type="InterPro" id="IPR002104">
    <property type="entry name" value="Integrase_catalytic"/>
</dbReference>
<evidence type="ECO:0000256" key="2">
    <source>
        <dbReference type="ARBA" id="ARBA00023125"/>
    </source>
</evidence>
<evidence type="ECO:0000256" key="4">
    <source>
        <dbReference type="SAM" id="MobiDB-lite"/>
    </source>
</evidence>
<dbReference type="PROSITE" id="PS51898">
    <property type="entry name" value="TYR_RECOMBINASE"/>
    <property type="match status" value="1"/>
</dbReference>
<dbReference type="Gene3D" id="1.10.443.10">
    <property type="entry name" value="Intergrase catalytic core"/>
    <property type="match status" value="1"/>
</dbReference>
<reference evidence="6 7" key="1">
    <citation type="submission" date="2020-02" db="EMBL/GenBank/DDBJ databases">
        <title>Albibacoteraceae fam. nov., the first described family within the subdivision 4 Verrucomicrobia.</title>
        <authorList>
            <person name="Xi F."/>
        </authorList>
    </citation>
    <scope>NUCLEOTIDE SEQUENCE [LARGE SCALE GENOMIC DNA]</scope>
    <source>
        <strain evidence="6 7">CK1056</strain>
    </source>
</reference>
<keyword evidence="7" id="KW-1185">Reference proteome</keyword>
<dbReference type="AlphaFoldDB" id="A0A6B2LWU5"/>
<feature type="compositionally biased region" description="Basic residues" evidence="4">
    <location>
        <begin position="29"/>
        <end position="41"/>
    </location>
</feature>
<protein>
    <submittedName>
        <fullName evidence="6">Tyrosine-type recombinase/integrase</fullName>
    </submittedName>
</protein>
<organism evidence="6 7">
    <name type="scientific">Oceanipulchritudo coccoides</name>
    <dbReference type="NCBI Taxonomy" id="2706888"/>
    <lineage>
        <taxon>Bacteria</taxon>
        <taxon>Pseudomonadati</taxon>
        <taxon>Verrucomicrobiota</taxon>
        <taxon>Opitutia</taxon>
        <taxon>Puniceicoccales</taxon>
        <taxon>Oceanipulchritudinaceae</taxon>
        <taxon>Oceanipulchritudo</taxon>
    </lineage>
</organism>
<dbReference type="PANTHER" id="PTHR30349:SF41">
    <property type="entry name" value="INTEGRASE_RECOMBINASE PROTEIN MJ0367-RELATED"/>
    <property type="match status" value="1"/>
</dbReference>
<sequence length="480" mass="53959">MDDQVKTGVDELTRSNPGKVTGLKEPAKKTRSAGSRKHRTKGKDQAGYWLDKNRLVQRGKSTEYYARIYWDNRDRWVSFGSSNKRIAADRAAAFYGRLKFEGWEAAFSLIRPKKAASVTVGEFIEAAEEALTHPGRGGKIPNPDTVRQYAIAFRKVAGDVGGVRKTAKRFHGKGSEVYRKRVNALPLSKITKEAVEGWRSKRLKKAGTDPLKLKAARATCNSYLRSCRALFSSNVLERLQRKGIELNQSPFAEITPIKEGDHRYRSSISREVLVQQAIRELKVAMPDPEERTLEAKAKRDKNEQFKVFLLALFCGLRRGEIDFLTWGQIHLAEGFIRIEETRFHKPKSDTSCRDVPLDPQTVDMIRSYLPFAAGAFFLEAEAKPEGSRTDRGYRCNRHFKALTAWLRKKGMDSKAPIHDLRREFGSFVCENTGIHAASVILGHSGVAVTEKYYLDVSRKTPPGIGKLLGGTKVRASKQAG</sequence>
<dbReference type="PANTHER" id="PTHR30349">
    <property type="entry name" value="PHAGE INTEGRASE-RELATED"/>
    <property type="match status" value="1"/>
</dbReference>
<proteinExistence type="inferred from homology"/>
<evidence type="ECO:0000256" key="1">
    <source>
        <dbReference type="ARBA" id="ARBA00008857"/>
    </source>
</evidence>
<dbReference type="GO" id="GO:0006310">
    <property type="term" value="P:DNA recombination"/>
    <property type="evidence" value="ECO:0007669"/>
    <property type="project" value="UniProtKB-KW"/>
</dbReference>
<dbReference type="RefSeq" id="WP_163961463.1">
    <property type="nucleotide sequence ID" value="NZ_JAAGNX010000001.1"/>
</dbReference>
<feature type="domain" description="Tyr recombinase" evidence="5">
    <location>
        <begin position="280"/>
        <end position="466"/>
    </location>
</feature>
<dbReference type="Pfam" id="PF00589">
    <property type="entry name" value="Phage_integrase"/>
    <property type="match status" value="1"/>
</dbReference>
<dbReference type="Proteomes" id="UP000478417">
    <property type="component" value="Unassembled WGS sequence"/>
</dbReference>
<feature type="compositionally biased region" description="Basic and acidic residues" evidence="4">
    <location>
        <begin position="1"/>
        <end position="13"/>
    </location>
</feature>
<comment type="similarity">
    <text evidence="1">Belongs to the 'phage' integrase family.</text>
</comment>
<feature type="region of interest" description="Disordered" evidence="4">
    <location>
        <begin position="1"/>
        <end position="44"/>
    </location>
</feature>
<dbReference type="InterPro" id="IPR011010">
    <property type="entry name" value="DNA_brk_join_enz"/>
</dbReference>
<dbReference type="GO" id="GO:0015074">
    <property type="term" value="P:DNA integration"/>
    <property type="evidence" value="ECO:0007669"/>
    <property type="project" value="InterPro"/>
</dbReference>
<dbReference type="EMBL" id="JAAGNX010000001">
    <property type="protein sequence ID" value="NDV60968.1"/>
    <property type="molecule type" value="Genomic_DNA"/>
</dbReference>
<accession>A0A6B2LWU5</accession>
<evidence type="ECO:0000259" key="5">
    <source>
        <dbReference type="PROSITE" id="PS51898"/>
    </source>
</evidence>
<keyword evidence="3" id="KW-0233">DNA recombination</keyword>
<dbReference type="InterPro" id="IPR050090">
    <property type="entry name" value="Tyrosine_recombinase_XerCD"/>
</dbReference>
<dbReference type="GO" id="GO:0003677">
    <property type="term" value="F:DNA binding"/>
    <property type="evidence" value="ECO:0007669"/>
    <property type="project" value="UniProtKB-KW"/>
</dbReference>
<evidence type="ECO:0000313" key="6">
    <source>
        <dbReference type="EMBL" id="NDV60968.1"/>
    </source>
</evidence>
<name>A0A6B2LWU5_9BACT</name>
<dbReference type="SUPFAM" id="SSF56349">
    <property type="entry name" value="DNA breaking-rejoining enzymes"/>
    <property type="match status" value="1"/>
</dbReference>
<evidence type="ECO:0000313" key="7">
    <source>
        <dbReference type="Proteomes" id="UP000478417"/>
    </source>
</evidence>
<evidence type="ECO:0000256" key="3">
    <source>
        <dbReference type="ARBA" id="ARBA00023172"/>
    </source>
</evidence>